<name>A0ABD3W437_SINWO</name>
<organism evidence="1 2">
    <name type="scientific">Sinanodonta woodiana</name>
    <name type="common">Chinese pond mussel</name>
    <name type="synonym">Anodonta woodiana</name>
    <dbReference type="NCBI Taxonomy" id="1069815"/>
    <lineage>
        <taxon>Eukaryota</taxon>
        <taxon>Metazoa</taxon>
        <taxon>Spiralia</taxon>
        <taxon>Lophotrochozoa</taxon>
        <taxon>Mollusca</taxon>
        <taxon>Bivalvia</taxon>
        <taxon>Autobranchia</taxon>
        <taxon>Heteroconchia</taxon>
        <taxon>Palaeoheterodonta</taxon>
        <taxon>Unionida</taxon>
        <taxon>Unionoidea</taxon>
        <taxon>Unionidae</taxon>
        <taxon>Unioninae</taxon>
        <taxon>Sinanodonta</taxon>
    </lineage>
</organism>
<keyword evidence="2" id="KW-1185">Reference proteome</keyword>
<evidence type="ECO:0000313" key="2">
    <source>
        <dbReference type="Proteomes" id="UP001634394"/>
    </source>
</evidence>
<dbReference type="Proteomes" id="UP001634394">
    <property type="component" value="Unassembled WGS sequence"/>
</dbReference>
<sequence>MNIAKIVFIRSPKAIINVGKRDSEEHMYIIYNDIPLSNAKMNMTKSYFSLSRKRRYNTSYLAHGFYNVDRCIRSRTGCLILVNGLYSTDVLIISREQCSDFSGDKFVELYHDNISWKQVVFFFFKYMPDTKRMFRRGIDTFLDCKKKRVQLMRN</sequence>
<dbReference type="EMBL" id="JBJQND010000008">
    <property type="protein sequence ID" value="KAL3868639.1"/>
    <property type="molecule type" value="Genomic_DNA"/>
</dbReference>
<evidence type="ECO:0000313" key="1">
    <source>
        <dbReference type="EMBL" id="KAL3868639.1"/>
    </source>
</evidence>
<comment type="caution">
    <text evidence="1">The sequence shown here is derived from an EMBL/GenBank/DDBJ whole genome shotgun (WGS) entry which is preliminary data.</text>
</comment>
<dbReference type="AlphaFoldDB" id="A0ABD3W437"/>
<accession>A0ABD3W437</accession>
<protein>
    <submittedName>
        <fullName evidence="1">Uncharacterized protein</fullName>
    </submittedName>
</protein>
<gene>
    <name evidence="1" type="ORF">ACJMK2_041422</name>
</gene>
<proteinExistence type="predicted"/>
<reference evidence="1 2" key="1">
    <citation type="submission" date="2024-11" db="EMBL/GenBank/DDBJ databases">
        <title>Chromosome-level genome assembly of the freshwater bivalve Anodonta woodiana.</title>
        <authorList>
            <person name="Chen X."/>
        </authorList>
    </citation>
    <scope>NUCLEOTIDE SEQUENCE [LARGE SCALE GENOMIC DNA]</scope>
    <source>
        <strain evidence="1">MN2024</strain>
        <tissue evidence="1">Gills</tissue>
    </source>
</reference>